<comment type="similarity">
    <text evidence="2 12">Belongs to the HAK/KUP transporter (TC 2.A.72) family.</text>
</comment>
<dbReference type="HAMAP" id="MF_01522">
    <property type="entry name" value="Kup"/>
    <property type="match status" value="1"/>
</dbReference>
<organism evidence="16 17">
    <name type="scientific">Paraburkholderia lacunae</name>
    <dbReference type="NCBI Taxonomy" id="2211104"/>
    <lineage>
        <taxon>Bacteria</taxon>
        <taxon>Pseudomonadati</taxon>
        <taxon>Pseudomonadota</taxon>
        <taxon>Betaproteobacteria</taxon>
        <taxon>Burkholderiales</taxon>
        <taxon>Burkholderiaceae</taxon>
        <taxon>Paraburkholderia</taxon>
    </lineage>
</organism>
<evidence type="ECO:0000256" key="12">
    <source>
        <dbReference type="HAMAP-Rule" id="MF_01522"/>
    </source>
</evidence>
<feature type="transmembrane region" description="Helical" evidence="12">
    <location>
        <begin position="268"/>
        <end position="288"/>
    </location>
</feature>
<dbReference type="PANTHER" id="PTHR30540:SF79">
    <property type="entry name" value="LOW AFFINITY POTASSIUM TRANSPORT SYSTEM PROTEIN KUP"/>
    <property type="match status" value="1"/>
</dbReference>
<evidence type="ECO:0000256" key="10">
    <source>
        <dbReference type="ARBA" id="ARBA00023065"/>
    </source>
</evidence>
<dbReference type="AlphaFoldDB" id="A0A370NB90"/>
<dbReference type="InterPro" id="IPR023051">
    <property type="entry name" value="Kup"/>
</dbReference>
<evidence type="ECO:0000256" key="11">
    <source>
        <dbReference type="ARBA" id="ARBA00023136"/>
    </source>
</evidence>
<dbReference type="PANTHER" id="PTHR30540">
    <property type="entry name" value="OSMOTIC STRESS POTASSIUM TRANSPORTER"/>
    <property type="match status" value="1"/>
</dbReference>
<sequence length="644" mass="69553">MSQSVSARAKAGHPGHPDQPGRPAPHRPAMPALALAALGIVYGDIGTSPLYTLQTVFDPANGLTLNALNVVGIVSLIVWSLTIVVSLKYVALILRANNHGEGGIMALLALAASSVATRPRLRHTLLGVGIMGAALFYGDSVITPAISVLSAVEGLEVAAPFLKTYVIPVTLVALVTLFMMQKRGTAGIGNIFGPVMVLWFIVLAVVGVVNMTRAPAILVALDPFTGLAFCLRHRWLAFVALGAVVLSLTGAEALYADMGHFGAKPIRLTWFGLVFPALALNYLGQGALLLADPGALQNPFYRLFPQWALYPMIVLSTIATVIASQAVISGTYSMTKQAMQLGFLPRMNVVYTSEREMGQIYVPGINWTLLAAVVAAVLGFGSSTALGSAYGIAVTGTMLITTVLTFFVVRYAWHYNWLLCVFATVFFFIIDATFFSANLLKLMQGGWFPLLIGLIIYTIMATWGRGWEMMRAEARVRAGTTPLQPYLAKLLARSPMRVGGTAIFLSADPDGVPHSLINNLQHNRVLHDRVIFVTVNNEEIPWVPASERVTVHALDSDCYQITITYGFMDEVDLPRALKASGLGFDSAETSYFLSRATVVPTRDSGMAMWRERLFAVMLHNVGNVAAYLKLPANRVIELGARVEI</sequence>
<evidence type="ECO:0000256" key="7">
    <source>
        <dbReference type="ARBA" id="ARBA00022847"/>
    </source>
</evidence>
<feature type="transmembrane region" description="Helical" evidence="12">
    <location>
        <begin position="235"/>
        <end position="256"/>
    </location>
</feature>
<evidence type="ECO:0000256" key="3">
    <source>
        <dbReference type="ARBA" id="ARBA00022448"/>
    </source>
</evidence>
<feature type="region of interest" description="Disordered" evidence="13">
    <location>
        <begin position="1"/>
        <end position="26"/>
    </location>
</feature>
<evidence type="ECO:0000256" key="2">
    <source>
        <dbReference type="ARBA" id="ARBA00007019"/>
    </source>
</evidence>
<dbReference type="InterPro" id="IPR053951">
    <property type="entry name" value="K_trans_N"/>
</dbReference>
<evidence type="ECO:0000256" key="5">
    <source>
        <dbReference type="ARBA" id="ARBA00022538"/>
    </source>
</evidence>
<evidence type="ECO:0000256" key="9">
    <source>
        <dbReference type="ARBA" id="ARBA00022989"/>
    </source>
</evidence>
<evidence type="ECO:0000256" key="4">
    <source>
        <dbReference type="ARBA" id="ARBA00022475"/>
    </source>
</evidence>
<feature type="transmembrane region" description="Helical" evidence="12">
    <location>
        <begin position="125"/>
        <end position="149"/>
    </location>
</feature>
<evidence type="ECO:0000256" key="6">
    <source>
        <dbReference type="ARBA" id="ARBA00022692"/>
    </source>
</evidence>
<reference evidence="17" key="1">
    <citation type="submission" date="2018-05" db="EMBL/GenBank/DDBJ databases">
        <authorList>
            <person name="Feng T."/>
        </authorList>
    </citation>
    <scope>NUCLEOTIDE SEQUENCE [LARGE SCALE GENOMIC DNA]</scope>
    <source>
        <strain evidence="17">S27</strain>
    </source>
</reference>
<evidence type="ECO:0000313" key="16">
    <source>
        <dbReference type="EMBL" id="RDK02854.1"/>
    </source>
</evidence>
<keyword evidence="4 12" id="KW-1003">Cell membrane</keyword>
<keyword evidence="5 12" id="KW-0633">Potassium transport</keyword>
<feature type="transmembrane region" description="Helical" evidence="12">
    <location>
        <begin position="416"/>
        <end position="435"/>
    </location>
</feature>
<keyword evidence="11 12" id="KW-0472">Membrane</keyword>
<protein>
    <recommendedName>
        <fullName evidence="12">Probable potassium transport system protein Kup</fullName>
    </recommendedName>
</protein>
<comment type="catalytic activity">
    <reaction evidence="12">
        <text>K(+)(in) + H(+)(in) = K(+)(out) + H(+)(out)</text>
        <dbReference type="Rhea" id="RHEA:28490"/>
        <dbReference type="ChEBI" id="CHEBI:15378"/>
        <dbReference type="ChEBI" id="CHEBI:29103"/>
    </reaction>
</comment>
<feature type="transmembrane region" description="Helical" evidence="12">
    <location>
        <begin position="447"/>
        <end position="467"/>
    </location>
</feature>
<keyword evidence="10 12" id="KW-0406">Ion transport</keyword>
<evidence type="ECO:0000259" key="14">
    <source>
        <dbReference type="Pfam" id="PF02705"/>
    </source>
</evidence>
<evidence type="ECO:0000256" key="1">
    <source>
        <dbReference type="ARBA" id="ARBA00004141"/>
    </source>
</evidence>
<proteinExistence type="inferred from homology"/>
<evidence type="ECO:0000259" key="15">
    <source>
        <dbReference type="Pfam" id="PF22776"/>
    </source>
</evidence>
<feature type="transmembrane region" description="Helical" evidence="12">
    <location>
        <begin position="360"/>
        <end position="381"/>
    </location>
</feature>
<feature type="transmembrane region" description="Helical" evidence="12">
    <location>
        <begin position="63"/>
        <end position="87"/>
    </location>
</feature>
<dbReference type="GO" id="GO:0015079">
    <property type="term" value="F:potassium ion transmembrane transporter activity"/>
    <property type="evidence" value="ECO:0007669"/>
    <property type="project" value="UniProtKB-UniRule"/>
</dbReference>
<feature type="transmembrane region" description="Helical" evidence="12">
    <location>
        <begin position="161"/>
        <end position="179"/>
    </location>
</feature>
<dbReference type="InterPro" id="IPR053952">
    <property type="entry name" value="K_trans_C"/>
</dbReference>
<evidence type="ECO:0000256" key="13">
    <source>
        <dbReference type="SAM" id="MobiDB-lite"/>
    </source>
</evidence>
<feature type="transmembrane region" description="Helical" evidence="12">
    <location>
        <begin position="32"/>
        <end position="51"/>
    </location>
</feature>
<feature type="domain" description="K+ potassium transporter C-terminal" evidence="15">
    <location>
        <begin position="500"/>
        <end position="644"/>
    </location>
</feature>
<dbReference type="Pfam" id="PF22776">
    <property type="entry name" value="K_trans_C"/>
    <property type="match status" value="1"/>
</dbReference>
<comment type="caution">
    <text evidence="16">The sequence shown here is derived from an EMBL/GenBank/DDBJ whole genome shotgun (WGS) entry which is preliminary data.</text>
</comment>
<dbReference type="GO" id="GO:0015293">
    <property type="term" value="F:symporter activity"/>
    <property type="evidence" value="ECO:0007669"/>
    <property type="project" value="UniProtKB-UniRule"/>
</dbReference>
<evidence type="ECO:0000256" key="8">
    <source>
        <dbReference type="ARBA" id="ARBA00022958"/>
    </source>
</evidence>
<keyword evidence="8 12" id="KW-0630">Potassium</keyword>
<keyword evidence="3 12" id="KW-0813">Transport</keyword>
<dbReference type="Pfam" id="PF02705">
    <property type="entry name" value="K_trans"/>
    <property type="match status" value="1"/>
</dbReference>
<feature type="transmembrane region" description="Helical" evidence="12">
    <location>
        <begin position="387"/>
        <end position="409"/>
    </location>
</feature>
<keyword evidence="6 12" id="KW-0812">Transmembrane</keyword>
<dbReference type="EMBL" id="QHKS01000006">
    <property type="protein sequence ID" value="RDK02854.1"/>
    <property type="molecule type" value="Genomic_DNA"/>
</dbReference>
<gene>
    <name evidence="12" type="primary">kup</name>
    <name evidence="16" type="ORF">DLM46_11490</name>
</gene>
<keyword evidence="17" id="KW-1185">Reference proteome</keyword>
<dbReference type="OrthoDB" id="9805577at2"/>
<keyword evidence="7 12" id="KW-0769">Symport</keyword>
<dbReference type="Proteomes" id="UP000254875">
    <property type="component" value="Unassembled WGS sequence"/>
</dbReference>
<comment type="subcellular location">
    <subcellularLocation>
        <location evidence="12">Cell membrane</location>
        <topology evidence="12">Multi-pass membrane protein</topology>
    </subcellularLocation>
    <subcellularLocation>
        <location evidence="1">Membrane</location>
        <topology evidence="1">Multi-pass membrane protein</topology>
    </subcellularLocation>
</comment>
<dbReference type="RefSeq" id="WP_115100879.1">
    <property type="nucleotide sequence ID" value="NZ_QHKS01000006.1"/>
</dbReference>
<comment type="function">
    <text evidence="12">Transport of potassium into the cell. Likely operates as a K(+):H(+) symporter.</text>
</comment>
<dbReference type="GO" id="GO:0005886">
    <property type="term" value="C:plasma membrane"/>
    <property type="evidence" value="ECO:0007669"/>
    <property type="project" value="UniProtKB-SubCell"/>
</dbReference>
<keyword evidence="9 12" id="KW-1133">Transmembrane helix</keyword>
<dbReference type="InterPro" id="IPR003855">
    <property type="entry name" value="K+_transporter"/>
</dbReference>
<feature type="transmembrane region" description="Helical" evidence="12">
    <location>
        <begin position="191"/>
        <end position="215"/>
    </location>
</feature>
<name>A0A370NB90_9BURK</name>
<feature type="domain" description="K+ potassium transporter integral membrane" evidence="14">
    <location>
        <begin position="33"/>
        <end position="474"/>
    </location>
</feature>
<accession>A0A370NB90</accession>
<feature type="transmembrane region" description="Helical" evidence="12">
    <location>
        <begin position="308"/>
        <end position="328"/>
    </location>
</feature>
<evidence type="ECO:0000313" key="17">
    <source>
        <dbReference type="Proteomes" id="UP000254875"/>
    </source>
</evidence>